<evidence type="ECO:0000313" key="16">
    <source>
        <dbReference type="Proteomes" id="UP001515480"/>
    </source>
</evidence>
<dbReference type="Gene3D" id="3.40.50.150">
    <property type="entry name" value="Vaccinia Virus protein VP39"/>
    <property type="match status" value="1"/>
</dbReference>
<comment type="subcellular location">
    <subcellularLocation>
        <location evidence="1">Membrane</location>
        <topology evidence="1">Multi-pass membrane protein</topology>
    </subcellularLocation>
</comment>
<evidence type="ECO:0000256" key="4">
    <source>
        <dbReference type="ARBA" id="ARBA00022516"/>
    </source>
</evidence>
<dbReference type="InterPro" id="IPR029063">
    <property type="entry name" value="SAM-dependent_MTases_sf"/>
</dbReference>
<organism evidence="15 16">
    <name type="scientific">Prymnesium parvum</name>
    <name type="common">Toxic golden alga</name>
    <dbReference type="NCBI Taxonomy" id="97485"/>
    <lineage>
        <taxon>Eukaryota</taxon>
        <taxon>Haptista</taxon>
        <taxon>Haptophyta</taxon>
        <taxon>Prymnesiophyceae</taxon>
        <taxon>Prymnesiales</taxon>
        <taxon>Prymnesiaceae</taxon>
        <taxon>Prymnesium</taxon>
    </lineage>
</organism>
<protein>
    <recommendedName>
        <fullName evidence="13">sphingolipid C(9)-methyltransferase</fullName>
        <ecNumber evidence="13">2.1.1.317</ecNumber>
    </recommendedName>
</protein>
<reference evidence="15 16" key="1">
    <citation type="journal article" date="2024" name="Science">
        <title>Giant polyketide synthase enzymes in the biosynthesis of giant marine polyether toxins.</title>
        <authorList>
            <person name="Fallon T.R."/>
            <person name="Shende V.V."/>
            <person name="Wierzbicki I.H."/>
            <person name="Pendleton A.L."/>
            <person name="Watervoot N.F."/>
            <person name="Auber R.P."/>
            <person name="Gonzalez D.J."/>
            <person name="Wisecaver J.H."/>
            <person name="Moore B.S."/>
        </authorList>
    </citation>
    <scope>NUCLEOTIDE SEQUENCE [LARGE SCALE GENOMIC DNA]</scope>
    <source>
        <strain evidence="15 16">12B1</strain>
    </source>
</reference>
<evidence type="ECO:0000256" key="14">
    <source>
        <dbReference type="SAM" id="Phobius"/>
    </source>
</evidence>
<feature type="transmembrane region" description="Helical" evidence="14">
    <location>
        <begin position="20"/>
        <end position="42"/>
    </location>
</feature>
<dbReference type="PANTHER" id="PTHR45197">
    <property type="entry name" value="SYNTHASE, PUTATIVE (AFU_ORTHOLOGUE AFUA_7G04190)-RELATED"/>
    <property type="match status" value="1"/>
</dbReference>
<evidence type="ECO:0000313" key="15">
    <source>
        <dbReference type="EMBL" id="KAL1504127.1"/>
    </source>
</evidence>
<dbReference type="EC" id="2.1.1.317" evidence="13"/>
<keyword evidence="8 14" id="KW-0812">Transmembrane</keyword>
<dbReference type="EMBL" id="JBGBPQ010000020">
    <property type="protein sequence ID" value="KAL1504127.1"/>
    <property type="molecule type" value="Genomic_DNA"/>
</dbReference>
<keyword evidence="11" id="KW-0443">Lipid metabolism</keyword>
<keyword evidence="12 14" id="KW-0472">Membrane</keyword>
<evidence type="ECO:0000256" key="2">
    <source>
        <dbReference type="ARBA" id="ARBA00004760"/>
    </source>
</evidence>
<evidence type="ECO:0000256" key="6">
    <source>
        <dbReference type="ARBA" id="ARBA00022679"/>
    </source>
</evidence>
<name>A0AB34IQ06_PRYPA</name>
<evidence type="ECO:0000256" key="7">
    <source>
        <dbReference type="ARBA" id="ARBA00022691"/>
    </source>
</evidence>
<evidence type="ECO:0000256" key="10">
    <source>
        <dbReference type="ARBA" id="ARBA00022989"/>
    </source>
</evidence>
<dbReference type="GO" id="GO:0008168">
    <property type="term" value="F:methyltransferase activity"/>
    <property type="evidence" value="ECO:0007669"/>
    <property type="project" value="UniProtKB-KW"/>
</dbReference>
<dbReference type="AlphaFoldDB" id="A0AB34IQ06"/>
<keyword evidence="16" id="KW-1185">Reference proteome</keyword>
<gene>
    <name evidence="15" type="ORF">AB1Y20_010537</name>
</gene>
<evidence type="ECO:0000256" key="12">
    <source>
        <dbReference type="ARBA" id="ARBA00023136"/>
    </source>
</evidence>
<comment type="pathway">
    <text evidence="2">Lipid metabolism; sphingolipid metabolism.</text>
</comment>
<dbReference type="GO" id="GO:0016020">
    <property type="term" value="C:membrane"/>
    <property type="evidence" value="ECO:0007669"/>
    <property type="project" value="UniProtKB-SubCell"/>
</dbReference>
<dbReference type="InterPro" id="IPR052290">
    <property type="entry name" value="Sphingo_C9-MT"/>
</dbReference>
<keyword evidence="5" id="KW-0489">Methyltransferase</keyword>
<accession>A0AB34IQ06</accession>
<evidence type="ECO:0000256" key="8">
    <source>
        <dbReference type="ARBA" id="ARBA00022692"/>
    </source>
</evidence>
<evidence type="ECO:0000256" key="3">
    <source>
        <dbReference type="ARBA" id="ARBA00004991"/>
    </source>
</evidence>
<comment type="caution">
    <text evidence="15">The sequence shown here is derived from an EMBL/GenBank/DDBJ whole genome shotgun (WGS) entry which is preliminary data.</text>
</comment>
<keyword evidence="7" id="KW-0949">S-adenosyl-L-methionine</keyword>
<evidence type="ECO:0000256" key="11">
    <source>
        <dbReference type="ARBA" id="ARBA00023098"/>
    </source>
</evidence>
<feature type="transmembrane region" description="Helical" evidence="14">
    <location>
        <begin position="49"/>
        <end position="66"/>
    </location>
</feature>
<keyword evidence="6" id="KW-0808">Transferase</keyword>
<evidence type="ECO:0000256" key="1">
    <source>
        <dbReference type="ARBA" id="ARBA00004141"/>
    </source>
</evidence>
<evidence type="ECO:0000256" key="5">
    <source>
        <dbReference type="ARBA" id="ARBA00022603"/>
    </source>
</evidence>
<dbReference type="Pfam" id="PF02353">
    <property type="entry name" value="CMAS"/>
    <property type="match status" value="1"/>
</dbReference>
<dbReference type="GO" id="GO:0006665">
    <property type="term" value="P:sphingolipid metabolic process"/>
    <property type="evidence" value="ECO:0007669"/>
    <property type="project" value="UniProtKB-KW"/>
</dbReference>
<keyword evidence="9" id="KW-0746">Sphingolipid metabolism</keyword>
<keyword evidence="4" id="KW-0444">Lipid biosynthesis</keyword>
<dbReference type="SUPFAM" id="SSF53335">
    <property type="entry name" value="S-adenosyl-L-methionine-dependent methyltransferases"/>
    <property type="match status" value="1"/>
</dbReference>
<proteinExistence type="predicted"/>
<sequence>MSGLSGVVEKVMCGLKMANSWTDATCVIMITLIGGIPAWIIAQVMIARYFGIVYVPLLTLAIYLYYDWVHLNTPPANTTDFIEFKNNKLQARWGKRKVPMHMLVSWFLNDEIAFKGDCLEVLQKHREEFVDWRPNWDLYMFLIKQALPATSSSIKTIDATTKEIEEHYDRGNDFFAAFLGPKMIYTSAFYHGLHQSLEDAQDNKLNMLCEKLHMKEGAKFLDIGCGWGTLVRWAAKHFNAKATGVTLSKEGTKWCREMAEKDGVADKVEILNCDYRDIPADRKFDCISAVEMAEHVGIANFQLFLKNVSSMLDDNGLFYMQVAGLRKGSNWQDTQWGLFMSRYIFPGADASTPLYWYIEQLEMAGFEVHSVETVGRHYSWTLKAWYDNWMTNRTKPELKKYAELDMPEFNISAKGSLSRLWEIFLAWSVIAAGQGSATCYQIVAHKNRYDFPRDNFCSKEIQEKRKKTGSSL</sequence>
<keyword evidence="10 14" id="KW-1133">Transmembrane helix</keyword>
<dbReference type="Proteomes" id="UP001515480">
    <property type="component" value="Unassembled WGS sequence"/>
</dbReference>
<evidence type="ECO:0000256" key="9">
    <source>
        <dbReference type="ARBA" id="ARBA00022919"/>
    </source>
</evidence>
<evidence type="ECO:0000256" key="13">
    <source>
        <dbReference type="ARBA" id="ARBA00039020"/>
    </source>
</evidence>
<dbReference type="CDD" id="cd02440">
    <property type="entry name" value="AdoMet_MTases"/>
    <property type="match status" value="1"/>
</dbReference>
<comment type="pathway">
    <text evidence="3">Sphingolipid metabolism.</text>
</comment>
<dbReference type="GO" id="GO:0032259">
    <property type="term" value="P:methylation"/>
    <property type="evidence" value="ECO:0007669"/>
    <property type="project" value="UniProtKB-KW"/>
</dbReference>
<dbReference type="PANTHER" id="PTHR45197:SF1">
    <property type="entry name" value="SPHINGOLIPID C9-METHYLTRANSFERASE A-RELATED"/>
    <property type="match status" value="1"/>
</dbReference>